<evidence type="ECO:0000313" key="2">
    <source>
        <dbReference type="EMBL" id="KAL1400357.1"/>
    </source>
</evidence>
<feature type="region of interest" description="Disordered" evidence="1">
    <location>
        <begin position="153"/>
        <end position="174"/>
    </location>
</feature>
<protein>
    <submittedName>
        <fullName evidence="2">Uncharacterized protein</fullName>
    </submittedName>
</protein>
<reference evidence="2 3" key="1">
    <citation type="submission" date="2024-05" db="EMBL/GenBank/DDBJ databases">
        <title>Culex pipiens pipiens assembly and annotation.</title>
        <authorList>
            <person name="Alout H."/>
            <person name="Durand T."/>
        </authorList>
    </citation>
    <scope>NUCLEOTIDE SEQUENCE [LARGE SCALE GENOMIC DNA]</scope>
    <source>
        <strain evidence="2">HA-2024</strain>
        <tissue evidence="2">Whole body</tissue>
    </source>
</reference>
<proteinExistence type="predicted"/>
<sequence length="202" mass="22197">MKSGRLTIAWYHNRPSPTTPGWLRSWARNISTMLGYKSDGRVEVVVNMVHKALAIGGDSARGKRTGLLGDPWGGDRDHLVKHIVEAAPAWWKGLIRDEELHGVPLDGAVLLKCAMLKEMSDTDSRTPVLKHDIYSYEENIEGMPLDTTEHIDGVQSSEEKLETSPSSAGSLPSKSRKDFFEHKIALPAGGGSTTNIVRIDGR</sequence>
<feature type="compositionally biased region" description="Basic and acidic residues" evidence="1">
    <location>
        <begin position="153"/>
        <end position="162"/>
    </location>
</feature>
<name>A0ABD1DN50_CULPP</name>
<evidence type="ECO:0000256" key="1">
    <source>
        <dbReference type="SAM" id="MobiDB-lite"/>
    </source>
</evidence>
<dbReference type="EMBL" id="JBEHCU010005274">
    <property type="protein sequence ID" value="KAL1400357.1"/>
    <property type="molecule type" value="Genomic_DNA"/>
</dbReference>
<feature type="compositionally biased region" description="Low complexity" evidence="1">
    <location>
        <begin position="164"/>
        <end position="173"/>
    </location>
</feature>
<keyword evidence="3" id="KW-1185">Reference proteome</keyword>
<dbReference type="Proteomes" id="UP001562425">
    <property type="component" value="Unassembled WGS sequence"/>
</dbReference>
<evidence type="ECO:0000313" key="3">
    <source>
        <dbReference type="Proteomes" id="UP001562425"/>
    </source>
</evidence>
<comment type="caution">
    <text evidence="2">The sequence shown here is derived from an EMBL/GenBank/DDBJ whole genome shotgun (WGS) entry which is preliminary data.</text>
</comment>
<accession>A0ABD1DN50</accession>
<dbReference type="AlphaFoldDB" id="A0ABD1DN50"/>
<gene>
    <name evidence="2" type="ORF">pipiens_007496</name>
</gene>
<organism evidence="2 3">
    <name type="scientific">Culex pipiens pipiens</name>
    <name type="common">Northern house mosquito</name>
    <dbReference type="NCBI Taxonomy" id="38569"/>
    <lineage>
        <taxon>Eukaryota</taxon>
        <taxon>Metazoa</taxon>
        <taxon>Ecdysozoa</taxon>
        <taxon>Arthropoda</taxon>
        <taxon>Hexapoda</taxon>
        <taxon>Insecta</taxon>
        <taxon>Pterygota</taxon>
        <taxon>Neoptera</taxon>
        <taxon>Endopterygota</taxon>
        <taxon>Diptera</taxon>
        <taxon>Nematocera</taxon>
        <taxon>Culicoidea</taxon>
        <taxon>Culicidae</taxon>
        <taxon>Culicinae</taxon>
        <taxon>Culicini</taxon>
        <taxon>Culex</taxon>
        <taxon>Culex</taxon>
    </lineage>
</organism>